<keyword evidence="1" id="KW-0677">Repeat</keyword>
<comment type="caution">
    <text evidence="4">The sequence shown here is derived from an EMBL/GenBank/DDBJ whole genome shotgun (WGS) entry which is preliminary data.</text>
</comment>
<reference evidence="4 5" key="1">
    <citation type="journal article" date="2018" name="MBio">
        <title>Comparative Genomics Reveals the Core Gene Toolbox for the Fungus-Insect Symbiosis.</title>
        <authorList>
            <person name="Wang Y."/>
            <person name="Stata M."/>
            <person name="Wang W."/>
            <person name="Stajich J.E."/>
            <person name="White M.M."/>
            <person name="Moncalvo J.M."/>
        </authorList>
    </citation>
    <scope>NUCLEOTIDE SEQUENCE [LARGE SCALE GENOMIC DNA]</scope>
    <source>
        <strain evidence="4 5">AUS-77-4</strain>
    </source>
</reference>
<gene>
    <name evidence="4" type="ORF">BB559_002951</name>
</gene>
<evidence type="ECO:0000256" key="1">
    <source>
        <dbReference type="ARBA" id="ARBA00022737"/>
    </source>
</evidence>
<dbReference type="InterPro" id="IPR017938">
    <property type="entry name" value="Riboflavin_synthase-like_b-brl"/>
</dbReference>
<dbReference type="InterPro" id="IPR023366">
    <property type="entry name" value="ATP_synth_asu-like_sf"/>
</dbReference>
<dbReference type="GO" id="GO:0009231">
    <property type="term" value="P:riboflavin biosynthetic process"/>
    <property type="evidence" value="ECO:0007669"/>
    <property type="project" value="TreeGrafter"/>
</dbReference>
<dbReference type="PANTHER" id="PTHR21098:SF0">
    <property type="entry name" value="RIBOFLAVIN SYNTHASE"/>
    <property type="match status" value="1"/>
</dbReference>
<dbReference type="InterPro" id="IPR026017">
    <property type="entry name" value="Lumazine-bd_dom"/>
</dbReference>
<dbReference type="Proteomes" id="UP000245699">
    <property type="component" value="Unassembled WGS sequence"/>
</dbReference>
<dbReference type="STRING" id="61424.A0A2T9YQK4"/>
<name>A0A2T9YQK4_9FUNG</name>
<evidence type="ECO:0000313" key="4">
    <source>
        <dbReference type="EMBL" id="PVU94633.1"/>
    </source>
</evidence>
<dbReference type="EMBL" id="MBFT01000237">
    <property type="protein sequence ID" value="PVU94633.1"/>
    <property type="molecule type" value="Genomic_DNA"/>
</dbReference>
<dbReference type="GO" id="GO:0004746">
    <property type="term" value="F:riboflavin synthase activity"/>
    <property type="evidence" value="ECO:0007669"/>
    <property type="project" value="TreeGrafter"/>
</dbReference>
<evidence type="ECO:0000259" key="3">
    <source>
        <dbReference type="PROSITE" id="PS51177"/>
    </source>
</evidence>
<dbReference type="SUPFAM" id="SSF63380">
    <property type="entry name" value="Riboflavin synthase domain-like"/>
    <property type="match status" value="2"/>
</dbReference>
<accession>A0A2T9YQK4</accession>
<dbReference type="PANTHER" id="PTHR21098">
    <property type="entry name" value="RIBOFLAVIN SYNTHASE ALPHA CHAIN"/>
    <property type="match status" value="1"/>
</dbReference>
<sequence>MFTGIVEIVGTVSELSWNDSSESGGNGVSLTIGDASKILDDCHIGDSIAVNGTCLTVTEFDKDSFKVGIAPETLKKTNLGNLVKGSKVNLERAMSIGFRFGGHFVQGHVDCTAEIVEVKPEGNSIWFTFKMKETEMMHTYTSEHNNDIKERGGYSEH</sequence>
<dbReference type="PROSITE" id="PS51177">
    <property type="entry name" value="LUMAZINE_BIND"/>
    <property type="match status" value="1"/>
</dbReference>
<evidence type="ECO:0000313" key="5">
    <source>
        <dbReference type="Proteomes" id="UP000245699"/>
    </source>
</evidence>
<feature type="repeat" description="Lumazine-binding" evidence="2">
    <location>
        <begin position="1"/>
        <end position="103"/>
    </location>
</feature>
<dbReference type="FunFam" id="2.40.30.20:FF:000006">
    <property type="entry name" value="Riboflavin synthase, alpha subunit"/>
    <property type="match status" value="1"/>
</dbReference>
<dbReference type="Gene3D" id="2.40.30.20">
    <property type="match status" value="2"/>
</dbReference>
<dbReference type="AlphaFoldDB" id="A0A2T9YQK4"/>
<keyword evidence="5" id="KW-1185">Reference proteome</keyword>
<feature type="domain" description="Lumazine-binding" evidence="3">
    <location>
        <begin position="1"/>
        <end position="103"/>
    </location>
</feature>
<evidence type="ECO:0000256" key="2">
    <source>
        <dbReference type="PROSITE-ProRule" id="PRU00524"/>
    </source>
</evidence>
<protein>
    <recommendedName>
        <fullName evidence="3">Lumazine-binding domain-containing protein</fullName>
    </recommendedName>
</protein>
<dbReference type="NCBIfam" id="TIGR00187">
    <property type="entry name" value="ribE"/>
    <property type="match status" value="1"/>
</dbReference>
<organism evidence="4 5">
    <name type="scientific">Furculomyces boomerangus</name>
    <dbReference type="NCBI Taxonomy" id="61424"/>
    <lineage>
        <taxon>Eukaryota</taxon>
        <taxon>Fungi</taxon>
        <taxon>Fungi incertae sedis</taxon>
        <taxon>Zoopagomycota</taxon>
        <taxon>Kickxellomycotina</taxon>
        <taxon>Harpellomycetes</taxon>
        <taxon>Harpellales</taxon>
        <taxon>Harpellaceae</taxon>
        <taxon>Furculomyces</taxon>
    </lineage>
</organism>
<dbReference type="OrthoDB" id="10258924at2759"/>
<proteinExistence type="predicted"/>
<dbReference type="CDD" id="cd00402">
    <property type="entry name" value="Riboflavin_synthase_like"/>
    <property type="match status" value="1"/>
</dbReference>
<dbReference type="Pfam" id="PF00677">
    <property type="entry name" value="Lum_binding"/>
    <property type="match status" value="1"/>
</dbReference>
<dbReference type="InterPro" id="IPR001783">
    <property type="entry name" value="Lumazine-bd"/>
</dbReference>